<dbReference type="Proteomes" id="UP000332933">
    <property type="component" value="Unassembled WGS sequence"/>
</dbReference>
<evidence type="ECO:0000313" key="4">
    <source>
        <dbReference type="Proteomes" id="UP000332933"/>
    </source>
</evidence>
<dbReference type="AlphaFoldDB" id="A0A485LDZ6"/>
<proteinExistence type="predicted"/>
<feature type="compositionally biased region" description="Pro residues" evidence="1">
    <location>
        <begin position="124"/>
        <end position="134"/>
    </location>
</feature>
<feature type="region of interest" description="Disordered" evidence="1">
    <location>
        <begin position="124"/>
        <end position="157"/>
    </location>
</feature>
<reference evidence="2" key="2">
    <citation type="submission" date="2019-06" db="EMBL/GenBank/DDBJ databases">
        <title>Genomics analysis of Aphanomyces spp. identifies a new class of oomycete effector associated with host adaptation.</title>
        <authorList>
            <person name="Gaulin E."/>
        </authorList>
    </citation>
    <scope>NUCLEOTIDE SEQUENCE</scope>
    <source>
        <strain evidence="2">CBS 578.67</strain>
    </source>
</reference>
<evidence type="ECO:0000313" key="3">
    <source>
        <dbReference type="EMBL" id="VFT95217.1"/>
    </source>
</evidence>
<name>A0A485LDZ6_9STRA</name>
<keyword evidence="4" id="KW-1185">Reference proteome</keyword>
<feature type="region of interest" description="Disordered" evidence="1">
    <location>
        <begin position="1"/>
        <end position="52"/>
    </location>
</feature>
<gene>
    <name evidence="3" type="primary">Aste57867_18481</name>
    <name evidence="2" type="ORF">As57867_018419</name>
    <name evidence="3" type="ORF">ASTE57867_18481</name>
</gene>
<evidence type="ECO:0000256" key="1">
    <source>
        <dbReference type="SAM" id="MobiDB-lite"/>
    </source>
</evidence>
<evidence type="ECO:0000313" key="2">
    <source>
        <dbReference type="EMBL" id="KAF0690087.1"/>
    </source>
</evidence>
<reference evidence="3 4" key="1">
    <citation type="submission" date="2019-03" db="EMBL/GenBank/DDBJ databases">
        <authorList>
            <person name="Gaulin E."/>
            <person name="Dumas B."/>
        </authorList>
    </citation>
    <scope>NUCLEOTIDE SEQUENCE [LARGE SCALE GENOMIC DNA]</scope>
    <source>
        <strain evidence="3">CBS 568.67</strain>
    </source>
</reference>
<dbReference type="EMBL" id="VJMH01006393">
    <property type="protein sequence ID" value="KAF0690087.1"/>
    <property type="molecule type" value="Genomic_DNA"/>
</dbReference>
<accession>A0A485LDZ6</accession>
<organism evidence="3 4">
    <name type="scientific">Aphanomyces stellatus</name>
    <dbReference type="NCBI Taxonomy" id="120398"/>
    <lineage>
        <taxon>Eukaryota</taxon>
        <taxon>Sar</taxon>
        <taxon>Stramenopiles</taxon>
        <taxon>Oomycota</taxon>
        <taxon>Saprolegniomycetes</taxon>
        <taxon>Saprolegniales</taxon>
        <taxon>Verrucalvaceae</taxon>
        <taxon>Aphanomyces</taxon>
    </lineage>
</organism>
<feature type="compositionally biased region" description="Acidic residues" evidence="1">
    <location>
        <begin position="16"/>
        <end position="26"/>
    </location>
</feature>
<dbReference type="EMBL" id="CAADRA010006414">
    <property type="protein sequence ID" value="VFT95217.1"/>
    <property type="molecule type" value="Genomic_DNA"/>
</dbReference>
<sequence>MAMRLIEKKQSLQDLLSEDSDGDDGPPVETKVTKPQKPPRPGGDVSKPPVPEKPIVFFADVKPFEMDGDGFVSTILRYDDGVSRDLPQMPLDQAPFKHVHDEIFFGKGNNPKPPMVAVVMPPPVSAPLLVPPPTNNQRPPASARRKPPQMSWEVLPLTDTADEVTSIEAFN</sequence>
<protein>
    <submittedName>
        <fullName evidence="3">Aste57867_18481 protein</fullName>
    </submittedName>
</protein>
<feature type="compositionally biased region" description="Basic and acidic residues" evidence="1">
    <location>
        <begin position="1"/>
        <end position="11"/>
    </location>
</feature>